<proteinExistence type="inferred from homology"/>
<dbReference type="EMBL" id="JACAGC010000015">
    <property type="protein sequence ID" value="KAF6317019.1"/>
    <property type="molecule type" value="Genomic_DNA"/>
</dbReference>
<name>A0A671FNR7_RHIFE</name>
<dbReference type="PANTHER" id="PTHR12064">
    <property type="entry name" value="METAL TRANSPORTER CNNM"/>
    <property type="match status" value="1"/>
</dbReference>
<dbReference type="AlphaFoldDB" id="A0A671FNR7"/>
<evidence type="ECO:0000256" key="2">
    <source>
        <dbReference type="ARBA" id="ARBA00010484"/>
    </source>
</evidence>
<dbReference type="CTD" id="54805"/>
<comment type="subcellular location">
    <subcellularLocation>
        <location evidence="1 13">Cell membrane</location>
        <topology evidence="1 13">Multi-pass membrane protein</topology>
    </subcellularLocation>
</comment>
<dbReference type="CDD" id="cd04590">
    <property type="entry name" value="CBS_pair_CorC_HlyC_assoc"/>
    <property type="match status" value="1"/>
</dbReference>
<feature type="domain" description="CBS" evidence="15">
    <location>
        <begin position="518"/>
        <end position="584"/>
    </location>
</feature>
<dbReference type="SUPFAM" id="SSF54631">
    <property type="entry name" value="CBS-domain pair"/>
    <property type="match status" value="1"/>
</dbReference>
<protein>
    <recommendedName>
        <fullName evidence="13">Metal transporter</fullName>
    </recommendedName>
</protein>
<keyword evidence="8" id="KW-0406">Ion transport</keyword>
<evidence type="ECO:0000256" key="4">
    <source>
        <dbReference type="ARBA" id="ARBA00022475"/>
    </source>
</evidence>
<feature type="transmembrane region" description="Helical" evidence="13">
    <location>
        <begin position="313"/>
        <end position="334"/>
    </location>
</feature>
<comment type="similarity">
    <text evidence="2 13">Belongs to the ACDP family.</text>
</comment>
<keyword evidence="7 12" id="KW-1133">Transmembrane helix</keyword>
<dbReference type="SUPFAM" id="SSF51206">
    <property type="entry name" value="cAMP-binding domain-like"/>
    <property type="match status" value="1"/>
</dbReference>
<feature type="transmembrane region" description="Helical" evidence="13">
    <location>
        <begin position="255"/>
        <end position="279"/>
    </location>
</feature>
<dbReference type="GO" id="GO:0015095">
    <property type="term" value="F:magnesium ion transmembrane transporter activity"/>
    <property type="evidence" value="ECO:0007669"/>
    <property type="project" value="TreeGrafter"/>
</dbReference>
<feature type="region of interest" description="Disordered" evidence="14">
    <location>
        <begin position="121"/>
        <end position="151"/>
    </location>
</feature>
<dbReference type="RefSeq" id="XP_032985856.1">
    <property type="nucleotide sequence ID" value="XM_033129965.1"/>
</dbReference>
<evidence type="ECO:0000259" key="16">
    <source>
        <dbReference type="PROSITE" id="PS51846"/>
    </source>
</evidence>
<keyword evidence="9 11" id="KW-0129">CBS domain</keyword>
<dbReference type="Gene3D" id="2.60.120.10">
    <property type="entry name" value="Jelly Rolls"/>
    <property type="match status" value="1"/>
</dbReference>
<evidence type="ECO:0000256" key="14">
    <source>
        <dbReference type="SAM" id="MobiDB-lite"/>
    </source>
</evidence>
<evidence type="ECO:0000256" key="9">
    <source>
        <dbReference type="ARBA" id="ARBA00023122"/>
    </source>
</evidence>
<dbReference type="InterPro" id="IPR014710">
    <property type="entry name" value="RmlC-like_jellyroll"/>
</dbReference>
<dbReference type="PANTHER" id="PTHR12064:SF22">
    <property type="entry name" value="METAL TRANSPORTER CNNM2"/>
    <property type="match status" value="1"/>
</dbReference>
<dbReference type="GO" id="GO:0005886">
    <property type="term" value="C:plasma membrane"/>
    <property type="evidence" value="ECO:0007669"/>
    <property type="project" value="UniProtKB-SubCell"/>
</dbReference>
<reference evidence="18 19" key="2">
    <citation type="journal article" date="2018" name="Annu Rev Anim Biosci">
        <title>Bat Biology, Genomes, and the Bat1K Project: To Generate Chromosome-Level Genomes for All Living Bat Species.</title>
        <authorList>
            <person name="Teeling E.C."/>
            <person name="Vernes S.C."/>
            <person name="Davalos L.M."/>
            <person name="Ray D.A."/>
            <person name="Gilbert M.T.P."/>
            <person name="Myers E."/>
        </authorList>
    </citation>
    <scope>NUCLEOTIDE SEQUENCE</scope>
</reference>
<keyword evidence="10 12" id="KW-0472">Membrane</keyword>
<comment type="function">
    <text evidence="13">Metal transporter.</text>
</comment>
<feature type="transmembrane region" description="Helical" evidence="13">
    <location>
        <begin position="340"/>
        <end position="359"/>
    </location>
</feature>
<dbReference type="Pfam" id="PF01595">
    <property type="entry name" value="CNNM"/>
    <property type="match status" value="1"/>
</dbReference>
<dbReference type="GeneID" id="117035840"/>
<dbReference type="InterPro" id="IPR044751">
    <property type="entry name" value="Ion_transp-like_CBS"/>
</dbReference>
<feature type="transmembrane region" description="Helical" evidence="13">
    <location>
        <begin position="371"/>
        <end position="391"/>
    </location>
</feature>
<evidence type="ECO:0000256" key="5">
    <source>
        <dbReference type="ARBA" id="ARBA00022692"/>
    </source>
</evidence>
<dbReference type="Ensembl" id="ENSRFET00010027533.1">
    <property type="protein sequence ID" value="ENSRFEP00010025334.1"/>
    <property type="gene ID" value="ENSRFEG00010016866.1"/>
</dbReference>
<evidence type="ECO:0000313" key="20">
    <source>
        <dbReference type="Proteomes" id="UP000585614"/>
    </source>
</evidence>
<evidence type="ECO:0000256" key="12">
    <source>
        <dbReference type="PROSITE-ProRule" id="PRU01193"/>
    </source>
</evidence>
<reference evidence="18" key="5">
    <citation type="submission" date="2025-05" db="UniProtKB">
        <authorList>
            <consortium name="Ensembl"/>
        </authorList>
    </citation>
    <scope>IDENTIFICATION</scope>
</reference>
<keyword evidence="19" id="KW-1185">Reference proteome</keyword>
<keyword evidence="4" id="KW-1003">Cell membrane</keyword>
<accession>A0A671FNR7</accession>
<keyword evidence="3" id="KW-0813">Transport</keyword>
<dbReference type="Pfam" id="PF25511">
    <property type="entry name" value="Ig_CNNM4_N"/>
    <property type="match status" value="1"/>
</dbReference>
<dbReference type="Pfam" id="PF25562">
    <property type="entry name" value="CNBH_CNNM2_C"/>
    <property type="match status" value="1"/>
</dbReference>
<dbReference type="Gene3D" id="3.10.580.10">
    <property type="entry name" value="CBS-domain"/>
    <property type="match status" value="1"/>
</dbReference>
<dbReference type="InterPro" id="IPR000644">
    <property type="entry name" value="CBS_dom"/>
</dbReference>
<organism evidence="18 19">
    <name type="scientific">Rhinolophus ferrumequinum</name>
    <name type="common">Greater horseshoe bat</name>
    <dbReference type="NCBI Taxonomy" id="59479"/>
    <lineage>
        <taxon>Eukaryota</taxon>
        <taxon>Metazoa</taxon>
        <taxon>Chordata</taxon>
        <taxon>Craniata</taxon>
        <taxon>Vertebrata</taxon>
        <taxon>Euteleostomi</taxon>
        <taxon>Mammalia</taxon>
        <taxon>Eutheria</taxon>
        <taxon>Laurasiatheria</taxon>
        <taxon>Chiroptera</taxon>
        <taxon>Yinpterochiroptera</taxon>
        <taxon>Rhinolophoidea</taxon>
        <taxon>Rhinolophidae</taxon>
        <taxon>Rhinolophinae</taxon>
        <taxon>Rhinolophus</taxon>
    </lineage>
</organism>
<evidence type="ECO:0000313" key="19">
    <source>
        <dbReference type="Proteomes" id="UP000472240"/>
    </source>
</evidence>
<evidence type="ECO:0000256" key="1">
    <source>
        <dbReference type="ARBA" id="ARBA00004651"/>
    </source>
</evidence>
<evidence type="ECO:0000256" key="8">
    <source>
        <dbReference type="ARBA" id="ARBA00023065"/>
    </source>
</evidence>
<evidence type="ECO:0000256" key="13">
    <source>
        <dbReference type="RuleBase" id="RU369091"/>
    </source>
</evidence>
<gene>
    <name evidence="18" type="primary">CNNM2</name>
    <name evidence="17" type="ORF">mRhiFer1_003084</name>
</gene>
<dbReference type="InterPro" id="IPR046342">
    <property type="entry name" value="CBS_dom_sf"/>
</dbReference>
<feature type="domain" description="CNNM transmembrane" evidence="16">
    <location>
        <begin position="251"/>
        <end position="431"/>
    </location>
</feature>
<dbReference type="InterPro" id="IPR045095">
    <property type="entry name" value="ACDP"/>
</dbReference>
<dbReference type="InterPro" id="IPR002550">
    <property type="entry name" value="CNNM"/>
</dbReference>
<evidence type="ECO:0000259" key="15">
    <source>
        <dbReference type="PROSITE" id="PS51371"/>
    </source>
</evidence>
<sequence>MIGCGACEPEVKMAGGQAAAALPTWKMAARRSLSARGRGVLQAAAERLLPLLLLSCCCGAGGCVAAGENEETVIIGLRLEDTNDVSFMEGGALRVSERTRVKLRVYGQNINNETWSRIAFTEHERRRHSPSERGLGGPAPPEPDSGPQRCGIRTSDIIILPHIILNRRTSGIIEIEIKPLRKMEKSKSYYLCTSLSTPALGAGGPGSAGGAVGGKGGSGVAGLPPPPWAETTWIYHDGEDTKMIVGEEKKFLLPFWLQVIFISLLLCLSGMFSGLNLGLMALDPMELRIVQNCGTEKEKNYAKRIEPVRRQGNYLLCSLLLGNVLVNTTLTILLDDIAGSGLVAVVVSTIGIVIFGEIVPQAICSRHGLAVGANTIFLTKFFMMMTFPASYPVSKLLDCVLGQEIGTVYNREKLLEMLRVTDPYNDLVKEELNIIQGALELRTKTVEDVMTPLRDCFMITGEAILDFNTMSEIMESGYTRIPVFEGERSNIVDLLFVKDLAFVDPDDCTPLKTITKFYNHPLHFVFNDTKLDAMLEEFKKGKSHLAIVQRVNNEGEGDPFYEVLGIVTLEDVIEEIIKSEILDETDLYTDNRTKKKVAHRERKQDFSAFKQTDSEMKVKISPQLLLAMHRFLATEVEAFSPSQMSEKILLRLLKHPNVIQELKYDEKNKKAPEYYLYQRNKPVDYFVLILQGKVEVEAGKEGMKFEASAFSYYGVMALTASPGENKSPPRPCGLNHSDSLSRSDRIDAITPSLGSSNNQLNSSFLQVYIPDYSVRALSDLQFVKISRQQYQNALMASRMDKTPQSSDSENTKIELTLTELHDGLPDETANLLNEQNCVTHNKANHSLHNEGAI</sequence>
<evidence type="ECO:0000256" key="3">
    <source>
        <dbReference type="ARBA" id="ARBA00022448"/>
    </source>
</evidence>
<dbReference type="InterPro" id="IPR057492">
    <property type="entry name" value="Ig_CNNM1/2/4_N"/>
</dbReference>
<reference evidence="17 20" key="4">
    <citation type="journal article" date="2020" name="Nature">
        <title>Six reference-quality genomes reveal evolution of bat adaptations.</title>
        <authorList>
            <person name="Jebb D."/>
            <person name="Huang Z."/>
            <person name="Pippel M."/>
            <person name="Hughes G.M."/>
            <person name="Lavrichenko K."/>
            <person name="Devanna P."/>
            <person name="Winkler S."/>
            <person name="Jermiin L.S."/>
            <person name="Skirmuntt E.C."/>
            <person name="Katzourakis A."/>
            <person name="Burkitt-Gray L."/>
            <person name="Ray D.A."/>
            <person name="Sullivan K.A.M."/>
            <person name="Roscito J.G."/>
            <person name="Kirilenko B.M."/>
            <person name="Davalos L.M."/>
            <person name="Corthals A.P."/>
            <person name="Power M.L."/>
            <person name="Jones G."/>
            <person name="Ransome R.D."/>
            <person name="Dechmann D.K.N."/>
            <person name="Locatelli A.G."/>
            <person name="Puechmaille S.J."/>
            <person name="Fedrigo O."/>
            <person name="Jarvis E.D."/>
            <person name="Hiller M."/>
            <person name="Vernes S.C."/>
            <person name="Myers E.W."/>
            <person name="Teeling E.C."/>
        </authorList>
    </citation>
    <scope>NUCLEOTIDE SEQUENCE [LARGE SCALE GENOMIC DNA]</scope>
    <source>
        <strain evidence="17">MRhiFer1</strain>
        <tissue evidence="17">Lung</tissue>
    </source>
</reference>
<evidence type="ECO:0000313" key="18">
    <source>
        <dbReference type="Ensembl" id="ENSRFEP00010025334.1"/>
    </source>
</evidence>
<keyword evidence="6" id="KW-0677">Repeat</keyword>
<reference evidence="18 19" key="3">
    <citation type="submission" date="2018-12" db="EMBL/GenBank/DDBJ databases">
        <title>G10K-VGP greater horseshoe bat female genome, primary haplotype.</title>
        <authorList>
            <person name="Teeling E."/>
            <person name="Myers G."/>
            <person name="Vernes S."/>
            <person name="Pippel M."/>
            <person name="Winkler S."/>
            <person name="Fedrigo O."/>
            <person name="Rhie A."/>
            <person name="Koren S."/>
            <person name="Phillippy A."/>
            <person name="Lewin H."/>
            <person name="Damas J."/>
            <person name="Howe K."/>
            <person name="Mountcastle J."/>
            <person name="Jarvis E.D."/>
        </authorList>
    </citation>
    <scope>NUCLEOTIDE SEQUENCE [LARGE SCALE GENOMIC DNA]</scope>
</reference>
<keyword evidence="5 12" id="KW-0812">Transmembrane</keyword>
<dbReference type="Proteomes" id="UP000472240">
    <property type="component" value="Chromosome 16"/>
</dbReference>
<dbReference type="PROSITE" id="PS51846">
    <property type="entry name" value="CNNM"/>
    <property type="match status" value="1"/>
</dbReference>
<dbReference type="Pfam" id="PF00571">
    <property type="entry name" value="CBS"/>
    <property type="match status" value="1"/>
</dbReference>
<dbReference type="PROSITE" id="PS51371">
    <property type="entry name" value="CBS"/>
    <property type="match status" value="1"/>
</dbReference>
<dbReference type="Proteomes" id="UP000585614">
    <property type="component" value="Unassembled WGS sequence"/>
</dbReference>
<dbReference type="InterPro" id="IPR018490">
    <property type="entry name" value="cNMP-bd_dom_sf"/>
</dbReference>
<reference evidence="18 19" key="1">
    <citation type="journal article" date="2015" name="Annu Rev Anim Biosci">
        <title>The Genome 10K Project: a way forward.</title>
        <authorList>
            <person name="Koepfli K.P."/>
            <person name="Paten B."/>
            <person name="O'Brien S.J."/>
            <person name="Koepfli K.P."/>
            <person name="Paten B."/>
            <person name="Antunes A."/>
            <person name="Belov K."/>
            <person name="Bustamante C."/>
            <person name="Castoe T.A."/>
            <person name="Clawson H."/>
            <person name="Crawford A.J."/>
            <person name="Diekhans M."/>
            <person name="Distel D."/>
            <person name="Durbin R."/>
            <person name="Earl D."/>
            <person name="Fujita M.K."/>
            <person name="Gamble T."/>
            <person name="Georges A."/>
            <person name="Gemmell N."/>
            <person name="Gilbert M.T."/>
            <person name="Graves J.M."/>
            <person name="Green R.E."/>
            <person name="Hickey G."/>
            <person name="Jarvis E.D."/>
            <person name="Johnson W."/>
            <person name="Komissarov A."/>
            <person name="Korf I."/>
            <person name="Kuhn R."/>
            <person name="Larkin D.M."/>
            <person name="Lewin H."/>
            <person name="Lopez J.V."/>
            <person name="Ma J."/>
            <person name="Marques-Bonet T."/>
            <person name="Miller W."/>
            <person name="Murphy R."/>
            <person name="Pevzner P."/>
            <person name="Shapiro B."/>
            <person name="Steiner C."/>
            <person name="Tamazian G."/>
            <person name="Venkatesh B."/>
            <person name="Wang J."/>
            <person name="Wayne R."/>
            <person name="Wiley E."/>
            <person name="Yang H."/>
            <person name="Zhang G."/>
            <person name="Haussler D."/>
            <person name="Ryder O."/>
            <person name="O'Brien S.J."/>
        </authorList>
    </citation>
    <scope>NUCLEOTIDE SEQUENCE</scope>
</reference>
<dbReference type="FunFam" id="3.10.580.10:FF:000001">
    <property type="entry name" value="Putative metal transporter CNNM3 isoform 2"/>
    <property type="match status" value="1"/>
</dbReference>
<evidence type="ECO:0000256" key="7">
    <source>
        <dbReference type="ARBA" id="ARBA00022989"/>
    </source>
</evidence>
<evidence type="ECO:0000256" key="6">
    <source>
        <dbReference type="ARBA" id="ARBA00022737"/>
    </source>
</evidence>
<evidence type="ECO:0000256" key="11">
    <source>
        <dbReference type="PROSITE-ProRule" id="PRU00703"/>
    </source>
</evidence>
<evidence type="ECO:0000313" key="17">
    <source>
        <dbReference type="EMBL" id="KAF6317019.1"/>
    </source>
</evidence>
<dbReference type="GeneTree" id="ENSGT00940000159034"/>
<dbReference type="GO" id="GO:0010960">
    <property type="term" value="P:magnesium ion homeostasis"/>
    <property type="evidence" value="ECO:0007669"/>
    <property type="project" value="InterPro"/>
</dbReference>
<evidence type="ECO:0000256" key="10">
    <source>
        <dbReference type="ARBA" id="ARBA00023136"/>
    </source>
</evidence>